<evidence type="ECO:0000313" key="1">
    <source>
        <dbReference type="EMBL" id="KKK91904.1"/>
    </source>
</evidence>
<feature type="non-terminal residue" evidence="1">
    <location>
        <position position="1"/>
    </location>
</feature>
<dbReference type="EMBL" id="LAZR01048449">
    <property type="protein sequence ID" value="KKK91904.1"/>
    <property type="molecule type" value="Genomic_DNA"/>
</dbReference>
<protein>
    <submittedName>
        <fullName evidence="1">Uncharacterized protein</fullName>
    </submittedName>
</protein>
<comment type="caution">
    <text evidence="1">The sequence shown here is derived from an EMBL/GenBank/DDBJ whole genome shotgun (WGS) entry which is preliminary data.</text>
</comment>
<sequence>VDKWRKQWLRKKQLECTNCGALPYEEDLRTVSSGDIEPPYGVCPECGSHELTDYDPDKD</sequence>
<accession>A0A0F9BMU3</accession>
<gene>
    <name evidence="1" type="ORF">LCGC14_2708300</name>
</gene>
<proteinExistence type="predicted"/>
<dbReference type="AlphaFoldDB" id="A0A0F9BMU3"/>
<name>A0A0F9BMU3_9ZZZZ</name>
<reference evidence="1" key="1">
    <citation type="journal article" date="2015" name="Nature">
        <title>Complex archaea that bridge the gap between prokaryotes and eukaryotes.</title>
        <authorList>
            <person name="Spang A."/>
            <person name="Saw J.H."/>
            <person name="Jorgensen S.L."/>
            <person name="Zaremba-Niedzwiedzka K."/>
            <person name="Martijn J."/>
            <person name="Lind A.E."/>
            <person name="van Eijk R."/>
            <person name="Schleper C."/>
            <person name="Guy L."/>
            <person name="Ettema T.J."/>
        </authorList>
    </citation>
    <scope>NUCLEOTIDE SEQUENCE</scope>
</reference>
<organism evidence="1">
    <name type="scientific">marine sediment metagenome</name>
    <dbReference type="NCBI Taxonomy" id="412755"/>
    <lineage>
        <taxon>unclassified sequences</taxon>
        <taxon>metagenomes</taxon>
        <taxon>ecological metagenomes</taxon>
    </lineage>
</organism>